<dbReference type="GO" id="GO:0008270">
    <property type="term" value="F:zinc ion binding"/>
    <property type="evidence" value="ECO:0007669"/>
    <property type="project" value="UniProtKB-KW"/>
</dbReference>
<dbReference type="InterPro" id="IPR007527">
    <property type="entry name" value="Znf_SWIM"/>
</dbReference>
<dbReference type="EMBL" id="QGNW01000718">
    <property type="protein sequence ID" value="RVW64593.1"/>
    <property type="molecule type" value="Genomic_DNA"/>
</dbReference>
<dbReference type="PROSITE" id="PS50966">
    <property type="entry name" value="ZF_SWIM"/>
    <property type="match status" value="1"/>
</dbReference>
<keyword evidence="2 4" id="KW-0863">Zinc-finger</keyword>
<accession>A0A438FXB0</accession>
<gene>
    <name evidence="6" type="ORF">CK203_048489</name>
</gene>
<evidence type="ECO:0000313" key="6">
    <source>
        <dbReference type="EMBL" id="RVW64593.1"/>
    </source>
</evidence>
<dbReference type="Proteomes" id="UP000288805">
    <property type="component" value="Unassembled WGS sequence"/>
</dbReference>
<evidence type="ECO:0000256" key="3">
    <source>
        <dbReference type="ARBA" id="ARBA00022833"/>
    </source>
</evidence>
<name>A0A438FXB0_VITVI</name>
<dbReference type="AlphaFoldDB" id="A0A438FXB0"/>
<keyword evidence="1" id="KW-0479">Metal-binding</keyword>
<keyword evidence="3" id="KW-0862">Zinc</keyword>
<evidence type="ECO:0000313" key="7">
    <source>
        <dbReference type="Proteomes" id="UP000288805"/>
    </source>
</evidence>
<evidence type="ECO:0000256" key="4">
    <source>
        <dbReference type="PROSITE-ProRule" id="PRU00325"/>
    </source>
</evidence>
<dbReference type="InterPro" id="IPR006564">
    <property type="entry name" value="Znf_PMZ"/>
</dbReference>
<reference evidence="6 7" key="1">
    <citation type="journal article" date="2018" name="PLoS Genet.">
        <title>Population sequencing reveals clonal diversity and ancestral inbreeding in the grapevine cultivar Chardonnay.</title>
        <authorList>
            <person name="Roach M.J."/>
            <person name="Johnson D.L."/>
            <person name="Bohlmann J."/>
            <person name="van Vuuren H.J."/>
            <person name="Jones S.J."/>
            <person name="Pretorius I.S."/>
            <person name="Schmidt S.A."/>
            <person name="Borneman A.R."/>
        </authorList>
    </citation>
    <scope>NUCLEOTIDE SEQUENCE [LARGE SCALE GENOMIC DNA]</scope>
    <source>
        <strain evidence="7">cv. Chardonnay</strain>
        <tissue evidence="6">Leaf</tissue>
    </source>
</reference>
<evidence type="ECO:0000259" key="5">
    <source>
        <dbReference type="PROSITE" id="PS50966"/>
    </source>
</evidence>
<organism evidence="6 7">
    <name type="scientific">Vitis vinifera</name>
    <name type="common">Grape</name>
    <dbReference type="NCBI Taxonomy" id="29760"/>
    <lineage>
        <taxon>Eukaryota</taxon>
        <taxon>Viridiplantae</taxon>
        <taxon>Streptophyta</taxon>
        <taxon>Embryophyta</taxon>
        <taxon>Tracheophyta</taxon>
        <taxon>Spermatophyta</taxon>
        <taxon>Magnoliopsida</taxon>
        <taxon>eudicotyledons</taxon>
        <taxon>Gunneridae</taxon>
        <taxon>Pentapetalae</taxon>
        <taxon>rosids</taxon>
        <taxon>Vitales</taxon>
        <taxon>Vitaceae</taxon>
        <taxon>Viteae</taxon>
        <taxon>Vitis</taxon>
    </lineage>
</organism>
<sequence length="199" mass="22860">MALSHDDGWRYEIMTTNMSEVFNGVLKSARNLPITTLVQLTFYWINTYFTVKWEHGVGRLASSEEFTPYINAKIKAKVVKVGSHEVVLYDHVEGHFHVKTRHSIGSSNRNPTHIMLTFKKGSCTCNKTFLLGFPCSHILAVCHCRAIDFRQFVQGYYTTCAYLSTWASLFYPIFDELEWPQYNGPIIVPFDSMKRLTSG</sequence>
<dbReference type="SMART" id="SM00575">
    <property type="entry name" value="ZnF_PMZ"/>
    <property type="match status" value="1"/>
</dbReference>
<feature type="domain" description="SWIM-type" evidence="5">
    <location>
        <begin position="112"/>
        <end position="146"/>
    </location>
</feature>
<evidence type="ECO:0000256" key="1">
    <source>
        <dbReference type="ARBA" id="ARBA00022723"/>
    </source>
</evidence>
<proteinExistence type="predicted"/>
<evidence type="ECO:0000256" key="2">
    <source>
        <dbReference type="ARBA" id="ARBA00022771"/>
    </source>
</evidence>
<comment type="caution">
    <text evidence="6">The sequence shown here is derived from an EMBL/GenBank/DDBJ whole genome shotgun (WGS) entry which is preliminary data.</text>
</comment>
<protein>
    <recommendedName>
        <fullName evidence="5">SWIM-type domain-containing protein</fullName>
    </recommendedName>
</protein>